<keyword evidence="1" id="KW-1133">Transmembrane helix</keyword>
<evidence type="ECO:0000313" key="3">
    <source>
        <dbReference type="Proteomes" id="UP000233837"/>
    </source>
</evidence>
<organism evidence="2 3">
    <name type="scientific">Dendrobium catenatum</name>
    <dbReference type="NCBI Taxonomy" id="906689"/>
    <lineage>
        <taxon>Eukaryota</taxon>
        <taxon>Viridiplantae</taxon>
        <taxon>Streptophyta</taxon>
        <taxon>Embryophyta</taxon>
        <taxon>Tracheophyta</taxon>
        <taxon>Spermatophyta</taxon>
        <taxon>Magnoliopsida</taxon>
        <taxon>Liliopsida</taxon>
        <taxon>Asparagales</taxon>
        <taxon>Orchidaceae</taxon>
        <taxon>Epidendroideae</taxon>
        <taxon>Malaxideae</taxon>
        <taxon>Dendrobiinae</taxon>
        <taxon>Dendrobium</taxon>
    </lineage>
</organism>
<feature type="transmembrane region" description="Helical" evidence="1">
    <location>
        <begin position="35"/>
        <end position="55"/>
    </location>
</feature>
<keyword evidence="1" id="KW-0812">Transmembrane</keyword>
<protein>
    <submittedName>
        <fullName evidence="2">Uncharacterized protein</fullName>
    </submittedName>
</protein>
<accession>A0A2I0VE05</accession>
<sequence length="125" mass="13985">MRAIKMEYLFVRSAVALLLSSVISAGALRRKSLDLSGALSGFLVMAIHIMCSYRLRNTLLLLASFSSNRLVLALLILFGCVYLKVWGSPPSFLLHIIQAHQAQREEEEERRRGVQGRRAAELVSL</sequence>
<keyword evidence="3" id="KW-1185">Reference proteome</keyword>
<dbReference type="AlphaFoldDB" id="A0A2I0VE05"/>
<gene>
    <name evidence="2" type="ORF">MA16_Dca028909</name>
</gene>
<evidence type="ECO:0000313" key="2">
    <source>
        <dbReference type="EMBL" id="PKU61636.1"/>
    </source>
</evidence>
<evidence type="ECO:0000256" key="1">
    <source>
        <dbReference type="SAM" id="Phobius"/>
    </source>
</evidence>
<proteinExistence type="predicted"/>
<dbReference type="EMBL" id="KZ504638">
    <property type="protein sequence ID" value="PKU61636.1"/>
    <property type="molecule type" value="Genomic_DNA"/>
</dbReference>
<name>A0A2I0VE05_9ASPA</name>
<reference evidence="2 3" key="1">
    <citation type="journal article" date="2016" name="Sci. Rep.">
        <title>The Dendrobium catenatum Lindl. genome sequence provides insights into polysaccharide synthase, floral development and adaptive evolution.</title>
        <authorList>
            <person name="Zhang G.Q."/>
            <person name="Xu Q."/>
            <person name="Bian C."/>
            <person name="Tsai W.C."/>
            <person name="Yeh C.M."/>
            <person name="Liu K.W."/>
            <person name="Yoshida K."/>
            <person name="Zhang L.S."/>
            <person name="Chang S.B."/>
            <person name="Chen F."/>
            <person name="Shi Y."/>
            <person name="Su Y.Y."/>
            <person name="Zhang Y.Q."/>
            <person name="Chen L.J."/>
            <person name="Yin Y."/>
            <person name="Lin M."/>
            <person name="Huang H."/>
            <person name="Deng H."/>
            <person name="Wang Z.W."/>
            <person name="Zhu S.L."/>
            <person name="Zhao X."/>
            <person name="Deng C."/>
            <person name="Niu S.C."/>
            <person name="Huang J."/>
            <person name="Wang M."/>
            <person name="Liu G.H."/>
            <person name="Yang H.J."/>
            <person name="Xiao X.J."/>
            <person name="Hsiao Y.Y."/>
            <person name="Wu W.L."/>
            <person name="Chen Y.Y."/>
            <person name="Mitsuda N."/>
            <person name="Ohme-Takagi M."/>
            <person name="Luo Y.B."/>
            <person name="Van de Peer Y."/>
            <person name="Liu Z.J."/>
        </authorList>
    </citation>
    <scope>NUCLEOTIDE SEQUENCE [LARGE SCALE GENOMIC DNA]</scope>
    <source>
        <tissue evidence="2">The whole plant</tissue>
    </source>
</reference>
<dbReference type="Proteomes" id="UP000233837">
    <property type="component" value="Unassembled WGS sequence"/>
</dbReference>
<reference evidence="2 3" key="2">
    <citation type="journal article" date="2017" name="Nature">
        <title>The Apostasia genome and the evolution of orchids.</title>
        <authorList>
            <person name="Zhang G.Q."/>
            <person name="Liu K.W."/>
            <person name="Li Z."/>
            <person name="Lohaus R."/>
            <person name="Hsiao Y.Y."/>
            <person name="Niu S.C."/>
            <person name="Wang J.Y."/>
            <person name="Lin Y.C."/>
            <person name="Xu Q."/>
            <person name="Chen L.J."/>
            <person name="Yoshida K."/>
            <person name="Fujiwara S."/>
            <person name="Wang Z.W."/>
            <person name="Zhang Y.Q."/>
            <person name="Mitsuda N."/>
            <person name="Wang M."/>
            <person name="Liu G.H."/>
            <person name="Pecoraro L."/>
            <person name="Huang H.X."/>
            <person name="Xiao X.J."/>
            <person name="Lin M."/>
            <person name="Wu X.Y."/>
            <person name="Wu W.L."/>
            <person name="Chen Y.Y."/>
            <person name="Chang S.B."/>
            <person name="Sakamoto S."/>
            <person name="Ohme-Takagi M."/>
            <person name="Yagi M."/>
            <person name="Zeng S.J."/>
            <person name="Shen C.Y."/>
            <person name="Yeh C.M."/>
            <person name="Luo Y.B."/>
            <person name="Tsai W.C."/>
            <person name="Van de Peer Y."/>
            <person name="Liu Z.J."/>
        </authorList>
    </citation>
    <scope>NUCLEOTIDE SEQUENCE [LARGE SCALE GENOMIC DNA]</scope>
    <source>
        <tissue evidence="2">The whole plant</tissue>
    </source>
</reference>
<feature type="transmembrane region" description="Helical" evidence="1">
    <location>
        <begin position="67"/>
        <end position="85"/>
    </location>
</feature>
<keyword evidence="1" id="KW-0472">Membrane</keyword>